<organism evidence="1 2">
    <name type="scientific">Stylosanthes scabra</name>
    <dbReference type="NCBI Taxonomy" id="79078"/>
    <lineage>
        <taxon>Eukaryota</taxon>
        <taxon>Viridiplantae</taxon>
        <taxon>Streptophyta</taxon>
        <taxon>Embryophyta</taxon>
        <taxon>Tracheophyta</taxon>
        <taxon>Spermatophyta</taxon>
        <taxon>Magnoliopsida</taxon>
        <taxon>eudicotyledons</taxon>
        <taxon>Gunneridae</taxon>
        <taxon>Pentapetalae</taxon>
        <taxon>rosids</taxon>
        <taxon>fabids</taxon>
        <taxon>Fabales</taxon>
        <taxon>Fabaceae</taxon>
        <taxon>Papilionoideae</taxon>
        <taxon>50 kb inversion clade</taxon>
        <taxon>dalbergioids sensu lato</taxon>
        <taxon>Dalbergieae</taxon>
        <taxon>Pterocarpus clade</taxon>
        <taxon>Stylosanthes</taxon>
    </lineage>
</organism>
<name>A0ABU6W9D1_9FABA</name>
<comment type="caution">
    <text evidence="1">The sequence shown here is derived from an EMBL/GenBank/DDBJ whole genome shotgun (WGS) entry which is preliminary data.</text>
</comment>
<evidence type="ECO:0000313" key="1">
    <source>
        <dbReference type="EMBL" id="MED6181964.1"/>
    </source>
</evidence>
<sequence length="79" mass="8640">MPIEIASYGEQTSMEGSVLGGVEYMRIISSSRLSAGAGKLSMSANMSLQHNQLQQHLPVDNVIGKRKRMFNKKTSNGNK</sequence>
<gene>
    <name evidence="1" type="ORF">PIB30_024437</name>
</gene>
<evidence type="ECO:0000313" key="2">
    <source>
        <dbReference type="Proteomes" id="UP001341840"/>
    </source>
</evidence>
<dbReference type="EMBL" id="JASCZI010181330">
    <property type="protein sequence ID" value="MED6181964.1"/>
    <property type="molecule type" value="Genomic_DNA"/>
</dbReference>
<protein>
    <submittedName>
        <fullName evidence="1">Uncharacterized protein</fullName>
    </submittedName>
</protein>
<reference evidence="1 2" key="1">
    <citation type="journal article" date="2023" name="Plants (Basel)">
        <title>Bridging the Gap: Combining Genomics and Transcriptomics Approaches to Understand Stylosanthes scabra, an Orphan Legume from the Brazilian Caatinga.</title>
        <authorList>
            <person name="Ferreira-Neto J.R.C."/>
            <person name="da Silva M.D."/>
            <person name="Binneck E."/>
            <person name="de Melo N.F."/>
            <person name="da Silva R.H."/>
            <person name="de Melo A.L.T.M."/>
            <person name="Pandolfi V."/>
            <person name="Bustamante F.O."/>
            <person name="Brasileiro-Vidal A.C."/>
            <person name="Benko-Iseppon A.M."/>
        </authorList>
    </citation>
    <scope>NUCLEOTIDE SEQUENCE [LARGE SCALE GENOMIC DNA]</scope>
    <source>
        <tissue evidence="1">Leaves</tissue>
    </source>
</reference>
<proteinExistence type="predicted"/>
<keyword evidence="2" id="KW-1185">Reference proteome</keyword>
<accession>A0ABU6W9D1</accession>
<dbReference type="Proteomes" id="UP001341840">
    <property type="component" value="Unassembled WGS sequence"/>
</dbReference>